<evidence type="ECO:0000313" key="3">
    <source>
        <dbReference type="Proteomes" id="UP000619295"/>
    </source>
</evidence>
<evidence type="ECO:0000259" key="1">
    <source>
        <dbReference type="Pfam" id="PF14216"/>
    </source>
</evidence>
<keyword evidence="3" id="KW-1185">Reference proteome</keyword>
<dbReference type="Pfam" id="PF14216">
    <property type="entry name" value="DUF4326"/>
    <property type="match status" value="1"/>
</dbReference>
<protein>
    <submittedName>
        <fullName evidence="2">DUF4326 domain-containing protein</fullName>
    </submittedName>
</protein>
<organism evidence="2 3">
    <name type="scientific">Bosea spartocytisi</name>
    <dbReference type="NCBI Taxonomy" id="2773451"/>
    <lineage>
        <taxon>Bacteria</taxon>
        <taxon>Pseudomonadati</taxon>
        <taxon>Pseudomonadota</taxon>
        <taxon>Alphaproteobacteria</taxon>
        <taxon>Hyphomicrobiales</taxon>
        <taxon>Boseaceae</taxon>
        <taxon>Bosea</taxon>
    </lineage>
</organism>
<evidence type="ECO:0000313" key="2">
    <source>
        <dbReference type="EMBL" id="MBD3848654.1"/>
    </source>
</evidence>
<dbReference type="Proteomes" id="UP000619295">
    <property type="component" value="Unassembled WGS sequence"/>
</dbReference>
<comment type="caution">
    <text evidence="2">The sequence shown here is derived from an EMBL/GenBank/DDBJ whole genome shotgun (WGS) entry which is preliminary data.</text>
</comment>
<dbReference type="AlphaFoldDB" id="A0A927I1P4"/>
<dbReference type="EMBL" id="JACXWY010000021">
    <property type="protein sequence ID" value="MBD3848654.1"/>
    <property type="molecule type" value="Genomic_DNA"/>
</dbReference>
<reference evidence="2" key="1">
    <citation type="submission" date="2020-09" db="EMBL/GenBank/DDBJ databases">
        <title>Bosea spartocytisi sp. nov. a root nodule endophyte of Spartocytisus supranubius in the high mountain ecosystem fo the Teide National Park (Canary Islands, Spain).</title>
        <authorList>
            <person name="Pulido-Suarez L."/>
            <person name="Peix A."/>
            <person name="Igual J.M."/>
            <person name="Socas-Perez N."/>
            <person name="Velazquez E."/>
            <person name="Flores-Felix J.D."/>
            <person name="Leon-Barrios M."/>
        </authorList>
    </citation>
    <scope>NUCLEOTIDE SEQUENCE</scope>
    <source>
        <strain evidence="2">SSUT16</strain>
    </source>
</reference>
<dbReference type="InterPro" id="IPR025475">
    <property type="entry name" value="DUF4326"/>
</dbReference>
<proteinExistence type="predicted"/>
<gene>
    <name evidence="2" type="ORF">IED13_23405</name>
</gene>
<name>A0A927I1P4_9HYPH</name>
<feature type="domain" description="DUF4326" evidence="1">
    <location>
        <begin position="9"/>
        <end position="81"/>
    </location>
</feature>
<accession>A0A927I1P4</accession>
<dbReference type="RefSeq" id="WP_012047168.1">
    <property type="nucleotide sequence ID" value="NZ_JACXWY010000021.1"/>
</dbReference>
<sequence length="113" mass="12704">MYRVLNKHHAGVPASAVYVGRGSKWGNPFRIGPDGDRAAVIAKYERWLADQHHLLRALDELRGCDLVCFCAPRPCHGDFLLRLANATREARIAWWRGVKAGGMTRGRVWPGRV</sequence>